<organism evidence="2 3">
    <name type="scientific">Vigna mungo</name>
    <name type="common">Black gram</name>
    <name type="synonym">Phaseolus mungo</name>
    <dbReference type="NCBI Taxonomy" id="3915"/>
    <lineage>
        <taxon>Eukaryota</taxon>
        <taxon>Viridiplantae</taxon>
        <taxon>Streptophyta</taxon>
        <taxon>Embryophyta</taxon>
        <taxon>Tracheophyta</taxon>
        <taxon>Spermatophyta</taxon>
        <taxon>Magnoliopsida</taxon>
        <taxon>eudicotyledons</taxon>
        <taxon>Gunneridae</taxon>
        <taxon>Pentapetalae</taxon>
        <taxon>rosids</taxon>
        <taxon>fabids</taxon>
        <taxon>Fabales</taxon>
        <taxon>Fabaceae</taxon>
        <taxon>Papilionoideae</taxon>
        <taxon>50 kb inversion clade</taxon>
        <taxon>NPAAA clade</taxon>
        <taxon>indigoferoid/millettioid clade</taxon>
        <taxon>Phaseoleae</taxon>
        <taxon>Vigna</taxon>
    </lineage>
</organism>
<evidence type="ECO:0000313" key="3">
    <source>
        <dbReference type="Proteomes" id="UP001374535"/>
    </source>
</evidence>
<dbReference type="CDD" id="cd00143">
    <property type="entry name" value="PP2Cc"/>
    <property type="match status" value="1"/>
</dbReference>
<keyword evidence="3" id="KW-1185">Reference proteome</keyword>
<dbReference type="GO" id="GO:0004722">
    <property type="term" value="F:protein serine/threonine phosphatase activity"/>
    <property type="evidence" value="ECO:0007669"/>
    <property type="project" value="InterPro"/>
</dbReference>
<feature type="domain" description="PPM-type phosphatase" evidence="1">
    <location>
        <begin position="1"/>
        <end position="128"/>
    </location>
</feature>
<dbReference type="AlphaFoldDB" id="A0AAQ3MNK3"/>
<name>A0AAQ3MNK3_VIGMU</name>
<dbReference type="PANTHER" id="PTHR13832">
    <property type="entry name" value="PROTEIN PHOSPHATASE 2C"/>
    <property type="match status" value="1"/>
</dbReference>
<accession>A0AAQ3MNK3</accession>
<reference evidence="2 3" key="1">
    <citation type="journal article" date="2023" name="Life. Sci Alliance">
        <title>Evolutionary insights into 3D genome organization and epigenetic landscape of Vigna mungo.</title>
        <authorList>
            <person name="Junaid A."/>
            <person name="Singh B."/>
            <person name="Bhatia S."/>
        </authorList>
    </citation>
    <scope>NUCLEOTIDE SEQUENCE [LARGE SCALE GENOMIC DNA]</scope>
    <source>
        <strain evidence="2">Urdbean</strain>
    </source>
</reference>
<dbReference type="PROSITE" id="PS51746">
    <property type="entry name" value="PPM_2"/>
    <property type="match status" value="1"/>
</dbReference>
<protein>
    <recommendedName>
        <fullName evidence="1">PPM-type phosphatase domain-containing protein</fullName>
    </recommendedName>
</protein>
<sequence length="131" mass="14823">MYDIFYLQSGGFVSSNGRLLRRLEVSRAFGDHQFKKVGLVASPDVYIFEVIDTEHFIILGCDGLWGFCSEMNMAHCLCQVFGPSDVVDFVKKLLDEGLPVSTVCRPLVREVVRKRCCKDNCTAIIVVFKHK</sequence>
<dbReference type="SUPFAM" id="SSF81606">
    <property type="entry name" value="PP2C-like"/>
    <property type="match status" value="1"/>
</dbReference>
<gene>
    <name evidence="2" type="ORF">V8G54_032807</name>
</gene>
<dbReference type="InterPro" id="IPR036457">
    <property type="entry name" value="PPM-type-like_dom_sf"/>
</dbReference>
<dbReference type="EMBL" id="CP144691">
    <property type="protein sequence ID" value="WVY93719.1"/>
    <property type="molecule type" value="Genomic_DNA"/>
</dbReference>
<dbReference type="InterPro" id="IPR015655">
    <property type="entry name" value="PP2C"/>
</dbReference>
<dbReference type="Gene3D" id="3.60.40.10">
    <property type="entry name" value="PPM-type phosphatase domain"/>
    <property type="match status" value="1"/>
</dbReference>
<evidence type="ECO:0000313" key="2">
    <source>
        <dbReference type="EMBL" id="WVY93719.1"/>
    </source>
</evidence>
<dbReference type="PANTHER" id="PTHR13832:SF699">
    <property type="entry name" value="INTEGRIN-LINKED KINASE-ASSOCIATED SERINE_THREONINE PHOSPHATASE 2C"/>
    <property type="match status" value="1"/>
</dbReference>
<proteinExistence type="predicted"/>
<evidence type="ECO:0000259" key="1">
    <source>
        <dbReference type="PROSITE" id="PS51746"/>
    </source>
</evidence>
<dbReference type="InterPro" id="IPR001932">
    <property type="entry name" value="PPM-type_phosphatase-like_dom"/>
</dbReference>
<dbReference type="Pfam" id="PF00481">
    <property type="entry name" value="PP2C"/>
    <property type="match status" value="1"/>
</dbReference>
<dbReference type="Proteomes" id="UP001374535">
    <property type="component" value="Chromosome 10"/>
</dbReference>